<gene>
    <name evidence="3" type="ORF">HINF_LOCUS32711</name>
    <name evidence="2" type="ORF">HINF_LOCUS46890</name>
</gene>
<organism evidence="2">
    <name type="scientific">Hexamita inflata</name>
    <dbReference type="NCBI Taxonomy" id="28002"/>
    <lineage>
        <taxon>Eukaryota</taxon>
        <taxon>Metamonada</taxon>
        <taxon>Diplomonadida</taxon>
        <taxon>Hexamitidae</taxon>
        <taxon>Hexamitinae</taxon>
        <taxon>Hexamita</taxon>
    </lineage>
</organism>
<dbReference type="EMBL" id="CAXDID020000112">
    <property type="protein sequence ID" value="CAL6029834.1"/>
    <property type="molecule type" value="Genomic_DNA"/>
</dbReference>
<evidence type="ECO:0000313" key="4">
    <source>
        <dbReference type="Proteomes" id="UP001642409"/>
    </source>
</evidence>
<reference evidence="3 4" key="2">
    <citation type="submission" date="2024-07" db="EMBL/GenBank/DDBJ databases">
        <authorList>
            <person name="Akdeniz Z."/>
        </authorList>
    </citation>
    <scope>NUCLEOTIDE SEQUENCE [LARGE SCALE GENOMIC DNA]</scope>
</reference>
<keyword evidence="4" id="KW-1185">Reference proteome</keyword>
<name>A0AA86UI81_9EUKA</name>
<evidence type="ECO:0000256" key="1">
    <source>
        <dbReference type="SAM" id="Phobius"/>
    </source>
</evidence>
<keyword evidence="1" id="KW-1133">Transmembrane helix</keyword>
<accession>A0AA86UI81</accession>
<proteinExistence type="predicted"/>
<keyword evidence="1" id="KW-0812">Transmembrane</keyword>
<protein>
    <submittedName>
        <fullName evidence="3">Hypothetical_protein</fullName>
    </submittedName>
</protein>
<keyword evidence="1" id="KW-0472">Membrane</keyword>
<reference evidence="2" key="1">
    <citation type="submission" date="2023-06" db="EMBL/GenBank/DDBJ databases">
        <authorList>
            <person name="Kurt Z."/>
        </authorList>
    </citation>
    <scope>NUCLEOTIDE SEQUENCE</scope>
</reference>
<dbReference type="Proteomes" id="UP001642409">
    <property type="component" value="Unassembled WGS sequence"/>
</dbReference>
<dbReference type="AlphaFoldDB" id="A0AA86UI81"/>
<evidence type="ECO:0000313" key="3">
    <source>
        <dbReference type="EMBL" id="CAL6029834.1"/>
    </source>
</evidence>
<evidence type="ECO:0000313" key="2">
    <source>
        <dbReference type="EMBL" id="CAI9959245.1"/>
    </source>
</evidence>
<feature type="transmembrane region" description="Helical" evidence="1">
    <location>
        <begin position="12"/>
        <end position="44"/>
    </location>
</feature>
<dbReference type="EMBL" id="CATOUU010000916">
    <property type="protein sequence ID" value="CAI9959245.1"/>
    <property type="molecule type" value="Genomic_DNA"/>
</dbReference>
<sequence>MHHQQRVKCKKFLKISLIIAIALLLSPLTILALIITFLTIIIVVPLQHFQNKRLIQKYNADRISKFEKKSISTSQQNNNSENNNLTFLFKPSSNLNALVCIENGNLIVLNAQKTIMFQKKIKYNWVQGQVESFVYSVYQKRIWQGAVSETTFQVPPGYLIQTIFCYNRLFLVQWWALEMLF</sequence>
<comment type="caution">
    <text evidence="2">The sequence shown here is derived from an EMBL/GenBank/DDBJ whole genome shotgun (WGS) entry which is preliminary data.</text>
</comment>